<dbReference type="InterPro" id="IPR031944">
    <property type="entry name" value="RsgA_N"/>
</dbReference>
<dbReference type="GO" id="GO:0019843">
    <property type="term" value="F:rRNA binding"/>
    <property type="evidence" value="ECO:0007669"/>
    <property type="project" value="UniProtKB-KW"/>
</dbReference>
<keyword evidence="4 10" id="KW-0699">rRNA-binding</keyword>
<dbReference type="RefSeq" id="WP_182802373.1">
    <property type="nucleotide sequence ID" value="NZ_CP060007.1"/>
</dbReference>
<comment type="similarity">
    <text evidence="10">Belongs to the TRAFAC class YlqF/YawG GTPase family. RsgA subfamily.</text>
</comment>
<accession>A0A7G5XF58</accession>
<gene>
    <name evidence="10 13" type="primary">rsgA</name>
    <name evidence="13" type="ORF">H4075_18870</name>
</gene>
<dbReference type="GO" id="GO:0005525">
    <property type="term" value="F:GTP binding"/>
    <property type="evidence" value="ECO:0007669"/>
    <property type="project" value="UniProtKB-UniRule"/>
</dbReference>
<reference evidence="14" key="1">
    <citation type="submission" date="2020-08" db="EMBL/GenBank/DDBJ databases">
        <title>Lacibacter sp. S13-6-6 genome sequencing.</title>
        <authorList>
            <person name="Jin L."/>
        </authorList>
    </citation>
    <scope>NUCLEOTIDE SEQUENCE [LARGE SCALE GENOMIC DNA]</scope>
    <source>
        <strain evidence="14">S13-6-6</strain>
    </source>
</reference>
<evidence type="ECO:0000256" key="10">
    <source>
        <dbReference type="HAMAP-Rule" id="MF_01820"/>
    </source>
</evidence>
<dbReference type="PANTHER" id="PTHR32120">
    <property type="entry name" value="SMALL RIBOSOMAL SUBUNIT BIOGENESIS GTPASE RSGA"/>
    <property type="match status" value="1"/>
</dbReference>
<evidence type="ECO:0000313" key="14">
    <source>
        <dbReference type="Proteomes" id="UP000515344"/>
    </source>
</evidence>
<evidence type="ECO:0000256" key="4">
    <source>
        <dbReference type="ARBA" id="ARBA00022730"/>
    </source>
</evidence>
<keyword evidence="8 10" id="KW-0694">RNA-binding</keyword>
<dbReference type="GO" id="GO:0005737">
    <property type="term" value="C:cytoplasm"/>
    <property type="evidence" value="ECO:0007669"/>
    <property type="project" value="UniProtKB-SubCell"/>
</dbReference>
<evidence type="ECO:0000256" key="8">
    <source>
        <dbReference type="ARBA" id="ARBA00022884"/>
    </source>
</evidence>
<dbReference type="GO" id="GO:0042274">
    <property type="term" value="P:ribosomal small subunit biogenesis"/>
    <property type="evidence" value="ECO:0007669"/>
    <property type="project" value="UniProtKB-UniRule"/>
</dbReference>
<evidence type="ECO:0000259" key="11">
    <source>
        <dbReference type="PROSITE" id="PS50936"/>
    </source>
</evidence>
<dbReference type="CDD" id="cd04466">
    <property type="entry name" value="S1_YloQ_GTPase"/>
    <property type="match status" value="1"/>
</dbReference>
<dbReference type="NCBIfam" id="TIGR00157">
    <property type="entry name" value="ribosome small subunit-dependent GTPase A"/>
    <property type="match status" value="1"/>
</dbReference>
<comment type="function">
    <text evidence="10">One of several proteins that assist in the late maturation steps of the functional core of the 30S ribosomal subunit. Helps release RbfA from mature subunits. May play a role in the assembly of ribosomal proteins into the subunit. Circularly permuted GTPase that catalyzes slow GTP hydrolysis, GTPase activity is stimulated by the 30S ribosomal subunit.</text>
</comment>
<dbReference type="Gene3D" id="3.40.50.300">
    <property type="entry name" value="P-loop containing nucleotide triphosphate hydrolases"/>
    <property type="match status" value="1"/>
</dbReference>
<protein>
    <recommendedName>
        <fullName evidence="10">Small ribosomal subunit biogenesis GTPase RsgA</fullName>
        <ecNumber evidence="10">3.6.1.-</ecNumber>
    </recommendedName>
</protein>
<keyword evidence="3 10" id="KW-0479">Metal-binding</keyword>
<keyword evidence="2 10" id="KW-0690">Ribosome biogenesis</keyword>
<organism evidence="13 14">
    <name type="scientific">Lacibacter sediminis</name>
    <dbReference type="NCBI Taxonomy" id="2760713"/>
    <lineage>
        <taxon>Bacteria</taxon>
        <taxon>Pseudomonadati</taxon>
        <taxon>Bacteroidota</taxon>
        <taxon>Chitinophagia</taxon>
        <taxon>Chitinophagales</taxon>
        <taxon>Chitinophagaceae</taxon>
        <taxon>Lacibacter</taxon>
    </lineage>
</organism>
<sequence>MKALIYKSTGSWYVAKTEEGKIVQARIKGKFKIDGFTSTNPISVGDEVEVEMENDLEQTVMITAIADRRNYINRQSPANKHHHHIIASNLDQSLLFATLKEPRTSQGFIDRFLIASEAYHIPSVIVFNKADVYKKKEQAQFEDWKQMYETVGYKVILASMETGLGIDDIKTALKDKVTLLSGHSGVGKSTFINALMPDLLLRTEEVSGWSGKGMHTTTFAEMFDLPFGGKIIDTPGVKEFGLVDISRQELSHYFPEMRVLINDCQFNNCLHLEEPGCAVKAAVAKEEIHPLRYISYCGILATIETKKNY</sequence>
<comment type="subcellular location">
    <subcellularLocation>
        <location evidence="10">Cytoplasm</location>
    </subcellularLocation>
</comment>
<evidence type="ECO:0000256" key="3">
    <source>
        <dbReference type="ARBA" id="ARBA00022723"/>
    </source>
</evidence>
<comment type="cofactor">
    <cofactor evidence="10">
        <name>Zn(2+)</name>
        <dbReference type="ChEBI" id="CHEBI:29105"/>
    </cofactor>
    <text evidence="10">Binds 1 zinc ion per subunit.</text>
</comment>
<dbReference type="Pfam" id="PF16745">
    <property type="entry name" value="RsgA_N"/>
    <property type="match status" value="1"/>
</dbReference>
<dbReference type="Gene3D" id="2.40.50.140">
    <property type="entry name" value="Nucleic acid-binding proteins"/>
    <property type="match status" value="1"/>
</dbReference>
<dbReference type="CDD" id="cd01854">
    <property type="entry name" value="YjeQ_EngC"/>
    <property type="match status" value="1"/>
</dbReference>
<keyword evidence="14" id="KW-1185">Reference proteome</keyword>
<feature type="binding site" evidence="10">
    <location>
        <begin position="182"/>
        <end position="190"/>
    </location>
    <ligand>
        <name>GTP</name>
        <dbReference type="ChEBI" id="CHEBI:37565"/>
    </ligand>
</feature>
<keyword evidence="5 10" id="KW-0547">Nucleotide-binding</keyword>
<feature type="binding site" evidence="10">
    <location>
        <position position="264"/>
    </location>
    <ligand>
        <name>Zn(2+)</name>
        <dbReference type="ChEBI" id="CHEBI:29105"/>
    </ligand>
</feature>
<dbReference type="GO" id="GO:0003924">
    <property type="term" value="F:GTPase activity"/>
    <property type="evidence" value="ECO:0007669"/>
    <property type="project" value="UniProtKB-UniRule"/>
</dbReference>
<dbReference type="SUPFAM" id="SSF52540">
    <property type="entry name" value="P-loop containing nucleoside triphosphate hydrolases"/>
    <property type="match status" value="1"/>
</dbReference>
<dbReference type="Pfam" id="PF03193">
    <property type="entry name" value="RsgA_GTPase"/>
    <property type="match status" value="1"/>
</dbReference>
<keyword evidence="6 10" id="KW-0378">Hydrolase</keyword>
<dbReference type="GO" id="GO:0046872">
    <property type="term" value="F:metal ion binding"/>
    <property type="evidence" value="ECO:0007669"/>
    <property type="project" value="UniProtKB-KW"/>
</dbReference>
<feature type="binding site" evidence="10">
    <location>
        <begin position="128"/>
        <end position="131"/>
    </location>
    <ligand>
        <name>GTP</name>
        <dbReference type="ChEBI" id="CHEBI:37565"/>
    </ligand>
</feature>
<dbReference type="KEGG" id="lacs:H4075_18870"/>
<keyword evidence="1 10" id="KW-0963">Cytoplasm</keyword>
<evidence type="ECO:0000256" key="7">
    <source>
        <dbReference type="ARBA" id="ARBA00022833"/>
    </source>
</evidence>
<proteinExistence type="inferred from homology"/>
<keyword evidence="7 10" id="KW-0862">Zinc</keyword>
<feature type="binding site" evidence="10">
    <location>
        <position position="277"/>
    </location>
    <ligand>
        <name>Zn(2+)</name>
        <dbReference type="ChEBI" id="CHEBI:29105"/>
    </ligand>
</feature>
<evidence type="ECO:0000256" key="6">
    <source>
        <dbReference type="ARBA" id="ARBA00022801"/>
    </source>
</evidence>
<dbReference type="Gene3D" id="1.10.40.50">
    <property type="entry name" value="Probable gtpase engc, domain 3"/>
    <property type="match status" value="1"/>
</dbReference>
<dbReference type="AlphaFoldDB" id="A0A7G5XF58"/>
<dbReference type="InterPro" id="IPR027417">
    <property type="entry name" value="P-loop_NTPase"/>
</dbReference>
<feature type="domain" description="EngC GTPase" evidence="11">
    <location>
        <begin position="88"/>
        <end position="238"/>
    </location>
</feature>
<evidence type="ECO:0000313" key="13">
    <source>
        <dbReference type="EMBL" id="QNA44111.1"/>
    </source>
</evidence>
<evidence type="ECO:0000256" key="1">
    <source>
        <dbReference type="ARBA" id="ARBA00022490"/>
    </source>
</evidence>
<name>A0A7G5XF58_9BACT</name>
<feature type="domain" description="CP-type G" evidence="12">
    <location>
        <begin position="79"/>
        <end position="240"/>
    </location>
</feature>
<evidence type="ECO:0000256" key="9">
    <source>
        <dbReference type="ARBA" id="ARBA00023134"/>
    </source>
</evidence>
<dbReference type="InterPro" id="IPR012340">
    <property type="entry name" value="NA-bd_OB-fold"/>
</dbReference>
<evidence type="ECO:0000259" key="12">
    <source>
        <dbReference type="PROSITE" id="PS51721"/>
    </source>
</evidence>
<comment type="subunit">
    <text evidence="10">Monomer. Associates with 30S ribosomal subunit, binds 16S rRNA.</text>
</comment>
<keyword evidence="9 10" id="KW-0342">GTP-binding</keyword>
<feature type="binding site" evidence="10">
    <location>
        <position position="269"/>
    </location>
    <ligand>
        <name>Zn(2+)</name>
        <dbReference type="ChEBI" id="CHEBI:29105"/>
    </ligand>
</feature>
<dbReference type="PROSITE" id="PS50936">
    <property type="entry name" value="ENGC_GTPASE"/>
    <property type="match status" value="1"/>
</dbReference>
<feature type="binding site" evidence="10">
    <location>
        <position position="271"/>
    </location>
    <ligand>
        <name>Zn(2+)</name>
        <dbReference type="ChEBI" id="CHEBI:29105"/>
    </ligand>
</feature>
<dbReference type="PANTHER" id="PTHR32120:SF11">
    <property type="entry name" value="SMALL RIBOSOMAL SUBUNIT BIOGENESIS GTPASE RSGA 1, MITOCHONDRIAL-RELATED"/>
    <property type="match status" value="1"/>
</dbReference>
<dbReference type="PROSITE" id="PS51721">
    <property type="entry name" value="G_CP"/>
    <property type="match status" value="1"/>
</dbReference>
<dbReference type="EC" id="3.6.1.-" evidence="10"/>
<evidence type="ECO:0000256" key="2">
    <source>
        <dbReference type="ARBA" id="ARBA00022517"/>
    </source>
</evidence>
<dbReference type="InterPro" id="IPR010914">
    <property type="entry name" value="RsgA_GTPase_dom"/>
</dbReference>
<dbReference type="InterPro" id="IPR004881">
    <property type="entry name" value="Ribosome_biogen_GTPase_RsgA"/>
</dbReference>
<dbReference type="EMBL" id="CP060007">
    <property type="protein sequence ID" value="QNA44111.1"/>
    <property type="molecule type" value="Genomic_DNA"/>
</dbReference>
<dbReference type="Proteomes" id="UP000515344">
    <property type="component" value="Chromosome"/>
</dbReference>
<dbReference type="SUPFAM" id="SSF50249">
    <property type="entry name" value="Nucleic acid-binding proteins"/>
    <property type="match status" value="1"/>
</dbReference>
<dbReference type="InterPro" id="IPR030378">
    <property type="entry name" value="G_CP_dom"/>
</dbReference>
<evidence type="ECO:0000256" key="5">
    <source>
        <dbReference type="ARBA" id="ARBA00022741"/>
    </source>
</evidence>
<dbReference type="HAMAP" id="MF_01820">
    <property type="entry name" value="GTPase_RsgA"/>
    <property type="match status" value="1"/>
</dbReference>